<feature type="domain" description="Methyltransferase small" evidence="6">
    <location>
        <begin position="186"/>
        <end position="350"/>
    </location>
</feature>
<dbReference type="Gene3D" id="3.40.50.150">
    <property type="entry name" value="Vaccinia Virus protein VP39"/>
    <property type="match status" value="1"/>
</dbReference>
<evidence type="ECO:0000313" key="8">
    <source>
        <dbReference type="Proteomes" id="UP000199518"/>
    </source>
</evidence>
<dbReference type="PANTHER" id="PTHR47816">
    <property type="entry name" value="RIBOSOMAL RNA SMALL SUBUNIT METHYLTRANSFERASE C"/>
    <property type="match status" value="1"/>
</dbReference>
<dbReference type="InterPro" id="IPR046977">
    <property type="entry name" value="RsmC/RlmG"/>
</dbReference>
<dbReference type="PROSITE" id="PS00092">
    <property type="entry name" value="N6_MTASE"/>
    <property type="match status" value="1"/>
</dbReference>
<dbReference type="InterPro" id="IPR029063">
    <property type="entry name" value="SAM-dependent_MTases_sf"/>
</dbReference>
<keyword evidence="4 7" id="KW-0808">Transferase</keyword>
<accession>A0A1I3FCG4</accession>
<evidence type="ECO:0000313" key="7">
    <source>
        <dbReference type="EMBL" id="SFI08918.1"/>
    </source>
</evidence>
<evidence type="ECO:0000256" key="3">
    <source>
        <dbReference type="ARBA" id="ARBA00022603"/>
    </source>
</evidence>
<keyword evidence="2" id="KW-0698">rRNA processing</keyword>
<keyword evidence="5" id="KW-0949">S-adenosyl-L-methionine</keyword>
<dbReference type="GO" id="GO:0008757">
    <property type="term" value="F:S-adenosylmethionine-dependent methyltransferase activity"/>
    <property type="evidence" value="ECO:0007669"/>
    <property type="project" value="InterPro"/>
</dbReference>
<dbReference type="InterPro" id="IPR002052">
    <property type="entry name" value="DNA_methylase_N6_adenine_CS"/>
</dbReference>
<dbReference type="CDD" id="cd02440">
    <property type="entry name" value="AdoMet_MTases"/>
    <property type="match status" value="1"/>
</dbReference>
<dbReference type="Proteomes" id="UP000199518">
    <property type="component" value="Unassembled WGS sequence"/>
</dbReference>
<dbReference type="SUPFAM" id="SSF53335">
    <property type="entry name" value="S-adenosyl-L-methionine-dependent methyltransferases"/>
    <property type="match status" value="1"/>
</dbReference>
<evidence type="ECO:0000259" key="6">
    <source>
        <dbReference type="Pfam" id="PF05175"/>
    </source>
</evidence>
<dbReference type="AlphaFoldDB" id="A0A1I3FCG4"/>
<keyword evidence="3 7" id="KW-0489">Methyltransferase</keyword>
<organism evidence="7 8">
    <name type="scientific">Planctomicrobium piriforme</name>
    <dbReference type="NCBI Taxonomy" id="1576369"/>
    <lineage>
        <taxon>Bacteria</taxon>
        <taxon>Pseudomonadati</taxon>
        <taxon>Planctomycetota</taxon>
        <taxon>Planctomycetia</taxon>
        <taxon>Planctomycetales</taxon>
        <taxon>Planctomycetaceae</taxon>
        <taxon>Planctomicrobium</taxon>
    </lineage>
</organism>
<evidence type="ECO:0000256" key="1">
    <source>
        <dbReference type="ARBA" id="ARBA00022490"/>
    </source>
</evidence>
<dbReference type="GO" id="GO:0008170">
    <property type="term" value="F:N-methyltransferase activity"/>
    <property type="evidence" value="ECO:0007669"/>
    <property type="project" value="UniProtKB-ARBA"/>
</dbReference>
<sequence>MDDRQLHDIRNPSAERLAINACAEVTAERILCRTVGRAQTAAYLAEAHPESAVVCHFVDVYPAEDAQQLTQQVPNLNLVCSPDLPEDEVDLFVLPVAKGGEADLTREYLQQGYDRLEVGGLLVATIDNPKDVWLHHEIEKLGKNLDRTPKRHGVTYRMKKLKPIKRLRDYSCQFAFRDGERIVQAVSRPGVFSHRRLDVGARALLEKMVVNPGEHVLDIGCGSGGVGLAAALRAPDVHVHAIDSNSRAVQCTRVGADLNEITTLTTGLTAEGDLTADGQDRTGTFDVVVMNPPYFSHFQIAEIFLQSALRGLKPGGRLYMVTKHEEWAVARVSQLFDGTEAEEVRGYVVISATQKA</sequence>
<dbReference type="PANTHER" id="PTHR47816:SF4">
    <property type="entry name" value="RIBOSOMAL RNA SMALL SUBUNIT METHYLTRANSFERASE C"/>
    <property type="match status" value="1"/>
</dbReference>
<dbReference type="STRING" id="1576369.SAMN05421753_105178"/>
<dbReference type="PRINTS" id="PR00507">
    <property type="entry name" value="N12N6MTFRASE"/>
</dbReference>
<dbReference type="EMBL" id="FOQD01000005">
    <property type="protein sequence ID" value="SFI08918.1"/>
    <property type="molecule type" value="Genomic_DNA"/>
</dbReference>
<keyword evidence="1" id="KW-0963">Cytoplasm</keyword>
<proteinExistence type="predicted"/>
<gene>
    <name evidence="7" type="ORF">SAMN05421753_105178</name>
</gene>
<evidence type="ECO:0000256" key="2">
    <source>
        <dbReference type="ARBA" id="ARBA00022552"/>
    </source>
</evidence>
<dbReference type="GO" id="GO:0032259">
    <property type="term" value="P:methylation"/>
    <property type="evidence" value="ECO:0007669"/>
    <property type="project" value="UniProtKB-KW"/>
</dbReference>
<dbReference type="GO" id="GO:0006364">
    <property type="term" value="P:rRNA processing"/>
    <property type="evidence" value="ECO:0007669"/>
    <property type="project" value="UniProtKB-KW"/>
</dbReference>
<name>A0A1I3FCG4_9PLAN</name>
<evidence type="ECO:0000256" key="4">
    <source>
        <dbReference type="ARBA" id="ARBA00022679"/>
    </source>
</evidence>
<dbReference type="GO" id="GO:0003676">
    <property type="term" value="F:nucleic acid binding"/>
    <property type="evidence" value="ECO:0007669"/>
    <property type="project" value="InterPro"/>
</dbReference>
<evidence type="ECO:0000256" key="5">
    <source>
        <dbReference type="ARBA" id="ARBA00022691"/>
    </source>
</evidence>
<reference evidence="8" key="1">
    <citation type="submission" date="2016-10" db="EMBL/GenBank/DDBJ databases">
        <authorList>
            <person name="Varghese N."/>
            <person name="Submissions S."/>
        </authorList>
    </citation>
    <scope>NUCLEOTIDE SEQUENCE [LARGE SCALE GENOMIC DNA]</scope>
    <source>
        <strain evidence="8">DSM 26348</strain>
    </source>
</reference>
<protein>
    <submittedName>
        <fullName evidence="7">16S rRNA (Guanine1207-N2)-methyltransferase</fullName>
    </submittedName>
</protein>
<keyword evidence="8" id="KW-1185">Reference proteome</keyword>
<dbReference type="InterPro" id="IPR007848">
    <property type="entry name" value="Small_mtfrase_dom"/>
</dbReference>
<dbReference type="Pfam" id="PF05175">
    <property type="entry name" value="MTS"/>
    <property type="match status" value="1"/>
</dbReference>
<dbReference type="RefSeq" id="WP_092049117.1">
    <property type="nucleotide sequence ID" value="NZ_FOQD01000005.1"/>
</dbReference>
<dbReference type="OrthoDB" id="9764961at2"/>